<name>A0AA39XGK6_9PEZI</name>
<dbReference type="Pfam" id="PF14295">
    <property type="entry name" value="PAN_4"/>
    <property type="match status" value="1"/>
</dbReference>
<comment type="caution">
    <text evidence="4">The sequence shown here is derived from an EMBL/GenBank/DDBJ whole genome shotgun (WGS) entry which is preliminary data.</text>
</comment>
<sequence>MDASAQRQGSRVRFAEEEPGLEVFEAPKGLDGAEKGRASSEARAGVGAASAPEVYWAPDGDDNDPDNAKYTFYREGTPTPPEYEDGHGEKAGFGHSRGSHGAVPVLTAAAIARAATARASLPGNGNASPTYNPGGMEEGSQDGEPQSATRKRWTLLIGIALLLIAIPIAIGVGLGVGLRNQALGGSSPGTAAGAVSSRFVPSRHPHLLCMPGYPDLQLTSRCSSSAAGTIPNPTATSGTNVAPSPSTTPPTKSTGTSSSRANPTATGAIPNLDCPSANNTLYTAPGMTKTFLHVCGIDYSGANGATDLSHVVTSSMAECMNVCASLDKCTGCGWGFVADDPVGATSHRCWVKSSLRVSHAARDDYCFGILQS</sequence>
<feature type="transmembrane region" description="Helical" evidence="2">
    <location>
        <begin position="155"/>
        <end position="178"/>
    </location>
</feature>
<feature type="compositionally biased region" description="Polar residues" evidence="1">
    <location>
        <begin position="223"/>
        <end position="242"/>
    </location>
</feature>
<evidence type="ECO:0000313" key="4">
    <source>
        <dbReference type="EMBL" id="KAK0632937.1"/>
    </source>
</evidence>
<gene>
    <name evidence="4" type="ORF">B0T14DRAFT_48292</name>
</gene>
<dbReference type="EMBL" id="JAULSU010000001">
    <property type="protein sequence ID" value="KAK0632937.1"/>
    <property type="molecule type" value="Genomic_DNA"/>
</dbReference>
<protein>
    <recommendedName>
        <fullName evidence="3">Apple domain-containing protein</fullName>
    </recommendedName>
</protein>
<dbReference type="Proteomes" id="UP001175000">
    <property type="component" value="Unassembled WGS sequence"/>
</dbReference>
<feature type="compositionally biased region" description="Basic and acidic residues" evidence="1">
    <location>
        <begin position="31"/>
        <end position="40"/>
    </location>
</feature>
<accession>A0AA39XGK6</accession>
<feature type="region of interest" description="Disordered" evidence="1">
    <location>
        <begin position="120"/>
        <end position="147"/>
    </location>
</feature>
<dbReference type="InterPro" id="IPR003609">
    <property type="entry name" value="Pan_app"/>
</dbReference>
<feature type="region of interest" description="Disordered" evidence="1">
    <location>
        <begin position="223"/>
        <end position="270"/>
    </location>
</feature>
<feature type="region of interest" description="Disordered" evidence="1">
    <location>
        <begin position="1"/>
        <end position="65"/>
    </location>
</feature>
<reference evidence="4" key="1">
    <citation type="submission" date="2023-06" db="EMBL/GenBank/DDBJ databases">
        <title>Genome-scale phylogeny and comparative genomics of the fungal order Sordariales.</title>
        <authorList>
            <consortium name="Lawrence Berkeley National Laboratory"/>
            <person name="Hensen N."/>
            <person name="Bonometti L."/>
            <person name="Westerberg I."/>
            <person name="Brannstrom I.O."/>
            <person name="Guillou S."/>
            <person name="Cros-Aarteil S."/>
            <person name="Calhoun S."/>
            <person name="Haridas S."/>
            <person name="Kuo A."/>
            <person name="Mondo S."/>
            <person name="Pangilinan J."/>
            <person name="Riley R."/>
            <person name="Labutti K."/>
            <person name="Andreopoulos B."/>
            <person name="Lipzen A."/>
            <person name="Chen C."/>
            <person name="Yanf M."/>
            <person name="Daum C."/>
            <person name="Ng V."/>
            <person name="Clum A."/>
            <person name="Steindorff A."/>
            <person name="Ohm R."/>
            <person name="Martin F."/>
            <person name="Silar P."/>
            <person name="Natvig D."/>
            <person name="Lalanne C."/>
            <person name="Gautier V."/>
            <person name="Ament-Velasquez S.L."/>
            <person name="Kruys A."/>
            <person name="Hutchinson M.I."/>
            <person name="Powell A.J."/>
            <person name="Barry K."/>
            <person name="Miller A.N."/>
            <person name="Grigoriev I.V."/>
            <person name="Debuchy R."/>
            <person name="Gladieux P."/>
            <person name="Thoren M.H."/>
            <person name="Johannesson H."/>
        </authorList>
    </citation>
    <scope>NUCLEOTIDE SEQUENCE</scope>
    <source>
        <strain evidence="4">CBS 606.72</strain>
    </source>
</reference>
<evidence type="ECO:0000256" key="2">
    <source>
        <dbReference type="SAM" id="Phobius"/>
    </source>
</evidence>
<organism evidence="4 5">
    <name type="scientific">Immersiella caudata</name>
    <dbReference type="NCBI Taxonomy" id="314043"/>
    <lineage>
        <taxon>Eukaryota</taxon>
        <taxon>Fungi</taxon>
        <taxon>Dikarya</taxon>
        <taxon>Ascomycota</taxon>
        <taxon>Pezizomycotina</taxon>
        <taxon>Sordariomycetes</taxon>
        <taxon>Sordariomycetidae</taxon>
        <taxon>Sordariales</taxon>
        <taxon>Lasiosphaeriaceae</taxon>
        <taxon>Immersiella</taxon>
    </lineage>
</organism>
<feature type="domain" description="Apple" evidence="3">
    <location>
        <begin position="306"/>
        <end position="352"/>
    </location>
</feature>
<keyword evidence="2" id="KW-0472">Membrane</keyword>
<dbReference type="AlphaFoldDB" id="A0AA39XGK6"/>
<evidence type="ECO:0000256" key="1">
    <source>
        <dbReference type="SAM" id="MobiDB-lite"/>
    </source>
</evidence>
<feature type="compositionally biased region" description="Low complexity" evidence="1">
    <location>
        <begin position="243"/>
        <end position="259"/>
    </location>
</feature>
<keyword evidence="2" id="KW-0812">Transmembrane</keyword>
<proteinExistence type="predicted"/>
<evidence type="ECO:0000259" key="3">
    <source>
        <dbReference type="Pfam" id="PF14295"/>
    </source>
</evidence>
<keyword evidence="5" id="KW-1185">Reference proteome</keyword>
<keyword evidence="2" id="KW-1133">Transmembrane helix</keyword>
<evidence type="ECO:0000313" key="5">
    <source>
        <dbReference type="Proteomes" id="UP001175000"/>
    </source>
</evidence>